<name>A0A4R2J6P2_9PSEU</name>
<gene>
    <name evidence="2" type="ORF">EV192_109124</name>
</gene>
<proteinExistence type="predicted"/>
<organism evidence="2 3">
    <name type="scientific">Actinocrispum wychmicini</name>
    <dbReference type="NCBI Taxonomy" id="1213861"/>
    <lineage>
        <taxon>Bacteria</taxon>
        <taxon>Bacillati</taxon>
        <taxon>Actinomycetota</taxon>
        <taxon>Actinomycetes</taxon>
        <taxon>Pseudonocardiales</taxon>
        <taxon>Pseudonocardiaceae</taxon>
        <taxon>Actinocrispum</taxon>
    </lineage>
</organism>
<dbReference type="OrthoDB" id="3709110at2"/>
<dbReference type="EMBL" id="SLWS01000009">
    <property type="protein sequence ID" value="TCO54144.1"/>
    <property type="molecule type" value="Genomic_DNA"/>
</dbReference>
<accession>A0A4R2J6P2</accession>
<reference evidence="2 3" key="1">
    <citation type="submission" date="2019-03" db="EMBL/GenBank/DDBJ databases">
        <title>Genomic Encyclopedia of Type Strains, Phase IV (KMG-IV): sequencing the most valuable type-strain genomes for metagenomic binning, comparative biology and taxonomic classification.</title>
        <authorList>
            <person name="Goeker M."/>
        </authorList>
    </citation>
    <scope>NUCLEOTIDE SEQUENCE [LARGE SCALE GENOMIC DNA]</scope>
    <source>
        <strain evidence="2 3">DSM 45934</strain>
    </source>
</reference>
<evidence type="ECO:0000313" key="3">
    <source>
        <dbReference type="Proteomes" id="UP000295680"/>
    </source>
</evidence>
<feature type="region of interest" description="Disordered" evidence="1">
    <location>
        <begin position="65"/>
        <end position="85"/>
    </location>
</feature>
<sequence>MPTNTNIPNAAATVVSGGQVEITARLYRTANDRIVREGHPDAAFFYGTPGTYISVTEAERYGLLPASNATAGPGKARRKPDSRGV</sequence>
<evidence type="ECO:0000256" key="1">
    <source>
        <dbReference type="SAM" id="MobiDB-lite"/>
    </source>
</evidence>
<dbReference type="RefSeq" id="WP_132123141.1">
    <property type="nucleotide sequence ID" value="NZ_SLWS01000009.1"/>
</dbReference>
<dbReference type="Proteomes" id="UP000295680">
    <property type="component" value="Unassembled WGS sequence"/>
</dbReference>
<evidence type="ECO:0000313" key="2">
    <source>
        <dbReference type="EMBL" id="TCO54144.1"/>
    </source>
</evidence>
<dbReference type="AlphaFoldDB" id="A0A4R2J6P2"/>
<keyword evidence="3" id="KW-1185">Reference proteome</keyword>
<protein>
    <submittedName>
        <fullName evidence="2">Uncharacterized protein</fullName>
    </submittedName>
</protein>
<comment type="caution">
    <text evidence="2">The sequence shown here is derived from an EMBL/GenBank/DDBJ whole genome shotgun (WGS) entry which is preliminary data.</text>
</comment>